<name>A0AAW0GME3_9APHY</name>
<gene>
    <name evidence="1" type="ORF">QCA50_003939</name>
</gene>
<organism evidence="1 2">
    <name type="scientific">Cerrena zonata</name>
    <dbReference type="NCBI Taxonomy" id="2478898"/>
    <lineage>
        <taxon>Eukaryota</taxon>
        <taxon>Fungi</taxon>
        <taxon>Dikarya</taxon>
        <taxon>Basidiomycota</taxon>
        <taxon>Agaricomycotina</taxon>
        <taxon>Agaricomycetes</taxon>
        <taxon>Polyporales</taxon>
        <taxon>Cerrenaceae</taxon>
        <taxon>Cerrena</taxon>
    </lineage>
</organism>
<evidence type="ECO:0000313" key="2">
    <source>
        <dbReference type="Proteomes" id="UP001385951"/>
    </source>
</evidence>
<evidence type="ECO:0000313" key="1">
    <source>
        <dbReference type="EMBL" id="KAK7692314.1"/>
    </source>
</evidence>
<comment type="caution">
    <text evidence="1">The sequence shown here is derived from an EMBL/GenBank/DDBJ whole genome shotgun (WGS) entry which is preliminary data.</text>
</comment>
<keyword evidence="2" id="KW-1185">Reference proteome</keyword>
<proteinExistence type="predicted"/>
<accession>A0AAW0GME3</accession>
<protein>
    <submittedName>
        <fullName evidence="1">Uncharacterized protein</fullName>
    </submittedName>
</protein>
<dbReference type="AlphaFoldDB" id="A0AAW0GME3"/>
<reference evidence="1 2" key="1">
    <citation type="submission" date="2022-09" db="EMBL/GenBank/DDBJ databases">
        <authorList>
            <person name="Palmer J.M."/>
        </authorList>
    </citation>
    <scope>NUCLEOTIDE SEQUENCE [LARGE SCALE GENOMIC DNA]</scope>
    <source>
        <strain evidence="1 2">DSM 7382</strain>
    </source>
</reference>
<dbReference type="Proteomes" id="UP001385951">
    <property type="component" value="Unassembled WGS sequence"/>
</dbReference>
<dbReference type="EMBL" id="JASBNA010000004">
    <property type="protein sequence ID" value="KAK7692314.1"/>
    <property type="molecule type" value="Genomic_DNA"/>
</dbReference>
<sequence>MTTTRYIPHIIYTTAIISISTHSLNIRKLHEEHRIHYQTYISLLETTIRRIRAGKNVPERDFERLRKFAKDPEADRAASRGLEAKDEIGWWEVVFGRRRSDMDGARQRSEDLDRRDFEKIQKEVESDAMS</sequence>